<evidence type="ECO:0000256" key="2">
    <source>
        <dbReference type="ARBA" id="ARBA00022679"/>
    </source>
</evidence>
<dbReference type="InterPro" id="IPR036890">
    <property type="entry name" value="HATPase_C_sf"/>
</dbReference>
<keyword evidence="9" id="KW-1185">Reference proteome</keyword>
<dbReference type="PATRIC" id="fig|186479.3.peg.3600"/>
<keyword evidence="3" id="KW-0547">Nucleotide-binding</keyword>
<evidence type="ECO:0000256" key="4">
    <source>
        <dbReference type="ARBA" id="ARBA00022777"/>
    </source>
</evidence>
<dbReference type="EMBL" id="LJCR01000199">
    <property type="protein sequence ID" value="KPV53698.1"/>
    <property type="molecule type" value="Genomic_DNA"/>
</dbReference>
<keyword evidence="2" id="KW-0808">Transferase</keyword>
<keyword evidence="6" id="KW-0902">Two-component regulatory system</keyword>
<evidence type="ECO:0000313" key="9">
    <source>
        <dbReference type="Proteomes" id="UP000050509"/>
    </source>
</evidence>
<dbReference type="Gene3D" id="3.30.565.10">
    <property type="entry name" value="Histidine kinase-like ATPase, C-terminal domain"/>
    <property type="match status" value="1"/>
</dbReference>
<comment type="caution">
    <text evidence="8">The sequence shown here is derived from an EMBL/GenBank/DDBJ whole genome shotgun (WGS) entry which is preliminary data.</text>
</comment>
<dbReference type="SUPFAM" id="SSF55874">
    <property type="entry name" value="ATPase domain of HSP90 chaperone/DNA topoisomerase II/histidine kinase"/>
    <property type="match status" value="1"/>
</dbReference>
<evidence type="ECO:0000259" key="7">
    <source>
        <dbReference type="Pfam" id="PF02518"/>
    </source>
</evidence>
<dbReference type="PANTHER" id="PTHR43065:SF10">
    <property type="entry name" value="PEROXIDE STRESS-ACTIVATED HISTIDINE KINASE MAK3"/>
    <property type="match status" value="1"/>
</dbReference>
<evidence type="ECO:0000256" key="5">
    <source>
        <dbReference type="ARBA" id="ARBA00022840"/>
    </source>
</evidence>
<dbReference type="AlphaFoldDB" id="A0A0P9DUB2"/>
<keyword evidence="1" id="KW-0597">Phosphoprotein</keyword>
<dbReference type="GO" id="GO:0005524">
    <property type="term" value="F:ATP binding"/>
    <property type="evidence" value="ECO:0007669"/>
    <property type="project" value="UniProtKB-KW"/>
</dbReference>
<dbReference type="Pfam" id="PF02518">
    <property type="entry name" value="HATPase_c"/>
    <property type="match status" value="1"/>
</dbReference>
<evidence type="ECO:0000256" key="6">
    <source>
        <dbReference type="ARBA" id="ARBA00023012"/>
    </source>
</evidence>
<dbReference type="InterPro" id="IPR003594">
    <property type="entry name" value="HATPase_dom"/>
</dbReference>
<dbReference type="GO" id="GO:0016301">
    <property type="term" value="F:kinase activity"/>
    <property type="evidence" value="ECO:0007669"/>
    <property type="project" value="UniProtKB-KW"/>
</dbReference>
<feature type="domain" description="Histidine kinase/HSP90-like ATPase" evidence="7">
    <location>
        <begin position="102"/>
        <end position="149"/>
    </location>
</feature>
<dbReference type="GO" id="GO:0000160">
    <property type="term" value="P:phosphorelay signal transduction system"/>
    <property type="evidence" value="ECO:0007669"/>
    <property type="project" value="UniProtKB-KW"/>
</dbReference>
<protein>
    <recommendedName>
        <fullName evidence="7">Histidine kinase/HSP90-like ATPase domain-containing protein</fullName>
    </recommendedName>
</protein>
<sequence length="152" mass="16768">MPYLSELEHNLWVLVAAANGLDQQEGIGDICRRVHPLALYCYLLVRNLALLLKGNVLPPEIVDANSEISEVLTLLEHQIDPEKLNVQLDLATELPMVAMAAVELKQVLMNLLKNAVESMKGRGTLRITTFSGEDEVQIRLQDTGCGIPQPVS</sequence>
<evidence type="ECO:0000256" key="1">
    <source>
        <dbReference type="ARBA" id="ARBA00022553"/>
    </source>
</evidence>
<gene>
    <name evidence="8" type="ORF">SE17_08115</name>
</gene>
<name>A0A0P9DUB2_9CHLR</name>
<keyword evidence="4" id="KW-0418">Kinase</keyword>
<reference evidence="8 9" key="1">
    <citation type="submission" date="2015-09" db="EMBL/GenBank/DDBJ databases">
        <title>Draft genome sequence of Kouleothrix aurantiaca JCM 19913.</title>
        <authorList>
            <person name="Hemp J."/>
        </authorList>
    </citation>
    <scope>NUCLEOTIDE SEQUENCE [LARGE SCALE GENOMIC DNA]</scope>
    <source>
        <strain evidence="8 9">COM-B</strain>
    </source>
</reference>
<dbReference type="PANTHER" id="PTHR43065">
    <property type="entry name" value="SENSOR HISTIDINE KINASE"/>
    <property type="match status" value="1"/>
</dbReference>
<dbReference type="Proteomes" id="UP000050509">
    <property type="component" value="Unassembled WGS sequence"/>
</dbReference>
<accession>A0A0P9DUB2</accession>
<keyword evidence="5" id="KW-0067">ATP-binding</keyword>
<proteinExistence type="predicted"/>
<evidence type="ECO:0000313" key="8">
    <source>
        <dbReference type="EMBL" id="KPV53698.1"/>
    </source>
</evidence>
<organism evidence="8 9">
    <name type="scientific">Kouleothrix aurantiaca</name>
    <dbReference type="NCBI Taxonomy" id="186479"/>
    <lineage>
        <taxon>Bacteria</taxon>
        <taxon>Bacillati</taxon>
        <taxon>Chloroflexota</taxon>
        <taxon>Chloroflexia</taxon>
        <taxon>Chloroflexales</taxon>
        <taxon>Roseiflexineae</taxon>
        <taxon>Roseiflexaceae</taxon>
        <taxon>Kouleothrix</taxon>
    </lineage>
</organism>
<evidence type="ECO:0000256" key="3">
    <source>
        <dbReference type="ARBA" id="ARBA00022741"/>
    </source>
</evidence>